<accession>A0ABR5ITH6</accession>
<reference evidence="2 3" key="1">
    <citation type="submission" date="2015-07" db="EMBL/GenBank/DDBJ databases">
        <authorList>
            <person name="Ju K.-S."/>
            <person name="Doroghazi J.R."/>
            <person name="Metcalf W.W."/>
        </authorList>
    </citation>
    <scope>NUCLEOTIDE SEQUENCE [LARGE SCALE GENOMIC DNA]</scope>
    <source>
        <strain evidence="2 3">NRRL B-3589</strain>
    </source>
</reference>
<keyword evidence="3" id="KW-1185">Reference proteome</keyword>
<sequence length="102" mass="10351">MCIRDSDYTGGVLTLLCLTATVVWGLIASGRALLSPRGRLLAQAVHRATAVCALGFLLLHVALKVADAHVGPLAALLPFSLGVRGAGGLIGLGSLAGHLMVL</sequence>
<evidence type="ECO:0000256" key="1">
    <source>
        <dbReference type="SAM" id="Phobius"/>
    </source>
</evidence>
<evidence type="ECO:0000313" key="3">
    <source>
        <dbReference type="Proteomes" id="UP000037020"/>
    </source>
</evidence>
<feature type="non-terminal residue" evidence="2">
    <location>
        <position position="102"/>
    </location>
</feature>
<dbReference type="EMBL" id="LGUT01004083">
    <property type="protein sequence ID" value="KOG63512.1"/>
    <property type="molecule type" value="Genomic_DNA"/>
</dbReference>
<feature type="transmembrane region" description="Helical" evidence="1">
    <location>
        <begin position="75"/>
        <end position="101"/>
    </location>
</feature>
<keyword evidence="1" id="KW-1133">Transmembrane helix</keyword>
<proteinExistence type="predicted"/>
<protein>
    <submittedName>
        <fullName evidence="2">Uncharacterized protein</fullName>
    </submittedName>
</protein>
<comment type="caution">
    <text evidence="2">The sequence shown here is derived from an EMBL/GenBank/DDBJ whole genome shotgun (WGS) entry which is preliminary data.</text>
</comment>
<feature type="transmembrane region" description="Helical" evidence="1">
    <location>
        <begin position="12"/>
        <end position="33"/>
    </location>
</feature>
<dbReference type="Proteomes" id="UP000037020">
    <property type="component" value="Unassembled WGS sequence"/>
</dbReference>
<organism evidence="2 3">
    <name type="scientific">Streptomyces varsoviensis</name>
    <dbReference type="NCBI Taxonomy" id="67373"/>
    <lineage>
        <taxon>Bacteria</taxon>
        <taxon>Bacillati</taxon>
        <taxon>Actinomycetota</taxon>
        <taxon>Actinomycetes</taxon>
        <taxon>Kitasatosporales</taxon>
        <taxon>Streptomycetaceae</taxon>
        <taxon>Streptomyces</taxon>
    </lineage>
</organism>
<keyword evidence="1" id="KW-0812">Transmembrane</keyword>
<keyword evidence="1" id="KW-0472">Membrane</keyword>
<feature type="transmembrane region" description="Helical" evidence="1">
    <location>
        <begin position="45"/>
        <end position="63"/>
    </location>
</feature>
<name>A0ABR5ITH6_9ACTN</name>
<evidence type="ECO:0000313" key="2">
    <source>
        <dbReference type="EMBL" id="KOG63512.1"/>
    </source>
</evidence>
<gene>
    <name evidence="2" type="ORF">ADK38_42150</name>
</gene>